<dbReference type="Gene3D" id="3.40.80.10">
    <property type="entry name" value="Peptidoglycan recognition protein-like"/>
    <property type="match status" value="1"/>
</dbReference>
<name>A0A930VM09_9ACTN</name>
<organism evidence="4 5">
    <name type="scientific">Nocardioides agariphilus</name>
    <dbReference type="NCBI Taxonomy" id="433664"/>
    <lineage>
        <taxon>Bacteria</taxon>
        <taxon>Bacillati</taxon>
        <taxon>Actinomycetota</taxon>
        <taxon>Actinomycetes</taxon>
        <taxon>Propionibacteriales</taxon>
        <taxon>Nocardioidaceae</taxon>
        <taxon>Nocardioides</taxon>
    </lineage>
</organism>
<dbReference type="GO" id="GO:0009253">
    <property type="term" value="P:peptidoglycan catabolic process"/>
    <property type="evidence" value="ECO:0007669"/>
    <property type="project" value="InterPro"/>
</dbReference>
<dbReference type="InterPro" id="IPR006311">
    <property type="entry name" value="TAT_signal"/>
</dbReference>
<dbReference type="SMART" id="SM00701">
    <property type="entry name" value="PGRP"/>
    <property type="match status" value="1"/>
</dbReference>
<evidence type="ECO:0000259" key="2">
    <source>
        <dbReference type="SMART" id="SM00644"/>
    </source>
</evidence>
<dbReference type="SMART" id="SM00644">
    <property type="entry name" value="Ami_2"/>
    <property type="match status" value="1"/>
</dbReference>
<evidence type="ECO:0000313" key="4">
    <source>
        <dbReference type="EMBL" id="MBF4767210.1"/>
    </source>
</evidence>
<gene>
    <name evidence="4" type="ORF">ISU10_05460</name>
</gene>
<dbReference type="PANTHER" id="PTHR11022">
    <property type="entry name" value="PEPTIDOGLYCAN RECOGNITION PROTEIN"/>
    <property type="match status" value="1"/>
</dbReference>
<comment type="caution">
    <text evidence="4">The sequence shown here is derived from an EMBL/GenBank/DDBJ whole genome shotgun (WGS) entry which is preliminary data.</text>
</comment>
<dbReference type="Pfam" id="PF01510">
    <property type="entry name" value="Amidase_2"/>
    <property type="match status" value="1"/>
</dbReference>
<keyword evidence="5" id="KW-1185">Reference proteome</keyword>
<protein>
    <submittedName>
        <fullName evidence="4">N-acetylmuramoyl-L-alanine amidase</fullName>
    </submittedName>
</protein>
<dbReference type="InterPro" id="IPR015510">
    <property type="entry name" value="PGRP"/>
</dbReference>
<dbReference type="Proteomes" id="UP000660668">
    <property type="component" value="Unassembled WGS sequence"/>
</dbReference>
<feature type="domain" description="N-acetylmuramoyl-L-alanine amidase" evidence="2">
    <location>
        <begin position="205"/>
        <end position="367"/>
    </location>
</feature>
<dbReference type="CDD" id="cd06583">
    <property type="entry name" value="PGRP"/>
    <property type="match status" value="1"/>
</dbReference>
<dbReference type="PROSITE" id="PS51318">
    <property type="entry name" value="TAT"/>
    <property type="match status" value="1"/>
</dbReference>
<proteinExistence type="inferred from homology"/>
<evidence type="ECO:0000259" key="3">
    <source>
        <dbReference type="SMART" id="SM00701"/>
    </source>
</evidence>
<dbReference type="PANTHER" id="PTHR11022:SF41">
    <property type="entry name" value="PEPTIDOGLYCAN-RECOGNITION PROTEIN LC-RELATED"/>
    <property type="match status" value="1"/>
</dbReference>
<reference evidence="4" key="1">
    <citation type="submission" date="2020-11" db="EMBL/GenBank/DDBJ databases">
        <title>Nocardioides cynanchi sp. nov., isolated from soil of rhizosphere of Cynanchum wilfordii.</title>
        <authorList>
            <person name="Lee J.-S."/>
            <person name="Suh M.K."/>
            <person name="Kim J.-S."/>
        </authorList>
    </citation>
    <scope>NUCLEOTIDE SEQUENCE</scope>
    <source>
        <strain evidence="4">KCTC 19276</strain>
    </source>
</reference>
<comment type="similarity">
    <text evidence="1">Belongs to the N-acetylmuramoyl-L-alanine amidase 2 family.</text>
</comment>
<evidence type="ECO:0000313" key="5">
    <source>
        <dbReference type="Proteomes" id="UP000660668"/>
    </source>
</evidence>
<dbReference type="AlphaFoldDB" id="A0A930VM09"/>
<dbReference type="InterPro" id="IPR006619">
    <property type="entry name" value="PGRP_domain_met/bac"/>
</dbReference>
<dbReference type="InterPro" id="IPR002502">
    <property type="entry name" value="Amidase_domain"/>
</dbReference>
<feature type="domain" description="Peptidoglycan recognition protein family" evidence="3">
    <location>
        <begin position="192"/>
        <end position="340"/>
    </location>
</feature>
<dbReference type="SUPFAM" id="SSF55846">
    <property type="entry name" value="N-acetylmuramoyl-L-alanine amidase-like"/>
    <property type="match status" value="1"/>
</dbReference>
<dbReference type="RefSeq" id="WP_194695360.1">
    <property type="nucleotide sequence ID" value="NZ_JADKPO010000005.1"/>
</dbReference>
<dbReference type="EMBL" id="JADKPO010000005">
    <property type="protein sequence ID" value="MBF4767210.1"/>
    <property type="molecule type" value="Genomic_DNA"/>
</dbReference>
<accession>A0A930VM09</accession>
<dbReference type="GO" id="GO:0008745">
    <property type="term" value="F:N-acetylmuramoyl-L-alanine amidase activity"/>
    <property type="evidence" value="ECO:0007669"/>
    <property type="project" value="InterPro"/>
</dbReference>
<dbReference type="GO" id="GO:0008270">
    <property type="term" value="F:zinc ion binding"/>
    <property type="evidence" value="ECO:0007669"/>
    <property type="project" value="InterPro"/>
</dbReference>
<dbReference type="Gene3D" id="2.60.40.2700">
    <property type="match status" value="1"/>
</dbReference>
<evidence type="ECO:0000256" key="1">
    <source>
        <dbReference type="ARBA" id="ARBA00007553"/>
    </source>
</evidence>
<dbReference type="InterPro" id="IPR036505">
    <property type="entry name" value="Amidase/PGRP_sf"/>
</dbReference>
<sequence>MDEPPAAARRRVLKAALGGAVAVGAVSGAVRWWPDDGSDGGSAGTLVLAGDGTDQISSVEVSLDDERVSRSASGWQTSTMSTSVYSMLALTWDDLAAAPVLDVRTRRKGTWSHWRRVSLLHDRPDEDDAAETVSRGGSELMWIGRADGVQVRGAGSRVRGLRLLLMQPWRQPGDDAPEPLARASAAVSVPKPYIRGRRQWHADESWRDGSPRYNRTIQQVHVHHTANSNDYRREDVPALLRGIYRYHTRYMGWSDVGYNFLVDRFGRIWTGRAGGAGRPVRGAHTLGFNATSTGISVIGNFETARPSSAVLDAIAKIAAWKLGPYGRDPEGLVRVYSEGSDKYRVGRTVTLPVIDGHRNTNDTACPGDHLYHAIPEIRRRTAQLLEYYSKVHVLERPTLTGEPALGHTLRVEGGRYDPGDATVSYTWLRSGTPIAGAHEASYVVRPADAGSKLAVRVVARNSGMQPAQRTLWTSRRVTVASSVTLMPHARGDGRLRIDVRVSSPDGVATATGEVIVKVADRRLVVNLVDGHAIAKFGWVRPLDPGRYAVRAWYAGDRAHQTDGATIRARVRR</sequence>